<protein>
    <submittedName>
        <fullName evidence="2">Uncharacterized protein</fullName>
    </submittedName>
</protein>
<feature type="coiled-coil region" evidence="1">
    <location>
        <begin position="239"/>
        <end position="368"/>
    </location>
</feature>
<keyword evidence="1" id="KW-0175">Coiled coil</keyword>
<dbReference type="EMBL" id="CAJPIZ010004376">
    <property type="protein sequence ID" value="CAG2107470.1"/>
    <property type="molecule type" value="Genomic_DNA"/>
</dbReference>
<dbReference type="EMBL" id="OC858951">
    <property type="protein sequence ID" value="CAD7627040.1"/>
    <property type="molecule type" value="Genomic_DNA"/>
</dbReference>
<organism evidence="2">
    <name type="scientific">Medioppia subpectinata</name>
    <dbReference type="NCBI Taxonomy" id="1979941"/>
    <lineage>
        <taxon>Eukaryota</taxon>
        <taxon>Metazoa</taxon>
        <taxon>Ecdysozoa</taxon>
        <taxon>Arthropoda</taxon>
        <taxon>Chelicerata</taxon>
        <taxon>Arachnida</taxon>
        <taxon>Acari</taxon>
        <taxon>Acariformes</taxon>
        <taxon>Sarcoptiformes</taxon>
        <taxon>Oribatida</taxon>
        <taxon>Brachypylina</taxon>
        <taxon>Oppioidea</taxon>
        <taxon>Oppiidae</taxon>
        <taxon>Medioppia</taxon>
    </lineage>
</organism>
<feature type="coiled-coil region" evidence="1">
    <location>
        <begin position="36"/>
        <end position="126"/>
    </location>
</feature>
<keyword evidence="3" id="KW-1185">Reference proteome</keyword>
<accession>A0A7R9KPV0</accession>
<dbReference type="OrthoDB" id="3176171at2759"/>
<dbReference type="AlphaFoldDB" id="A0A7R9KPV0"/>
<reference evidence="2" key="1">
    <citation type="submission" date="2020-11" db="EMBL/GenBank/DDBJ databases">
        <authorList>
            <person name="Tran Van P."/>
        </authorList>
    </citation>
    <scope>NUCLEOTIDE SEQUENCE</scope>
</reference>
<evidence type="ECO:0000313" key="2">
    <source>
        <dbReference type="EMBL" id="CAD7627040.1"/>
    </source>
</evidence>
<evidence type="ECO:0000313" key="3">
    <source>
        <dbReference type="Proteomes" id="UP000759131"/>
    </source>
</evidence>
<gene>
    <name evidence="2" type="ORF">OSB1V03_LOCUS7470</name>
</gene>
<evidence type="ECO:0000256" key="1">
    <source>
        <dbReference type="SAM" id="Coils"/>
    </source>
</evidence>
<sequence>MQNTVQNSSAVTGQVSTETNISQIITTSEPMSNEKRMNFEEERTRLYAQLNEKDDEIDKYSQQLEKLKQQVVEQEELIASSRRDNERLQQENESANKEVTQVLQALQELAVNYDQKSQEVESRNREFDTLSEALDAKLSAMNIFRSESTQMKEQSLLQRNRLNPMLTHLMKDLGEVGIILGANSSSSIGELKMAGDCNKIEDEFTVARLYISQIKSEVKAMTLRTQHMECLQTTCNKKIESYEKDLAESKLLISEYEAKMKCLQESMRDIENTKHSLKEAVDHLNEECTKLKAAEGLRDVTTKEKQKEKDSIEKMKKALEQQIEKHRENHIKHLSALRDEIAEKQSIIDQLTEANQKLTLAQEGLQLETNKLK</sequence>
<name>A0A7R9KPV0_9ACAR</name>
<dbReference type="Proteomes" id="UP000759131">
    <property type="component" value="Unassembled WGS sequence"/>
</dbReference>
<proteinExistence type="predicted"/>